<dbReference type="PANTHER" id="PTHR46091:SF3">
    <property type="entry name" value="AMINE OXIDASE DOMAIN-CONTAINING PROTEIN"/>
    <property type="match status" value="1"/>
</dbReference>
<gene>
    <name evidence="8" type="ORF">GSLYS_00012206001</name>
</gene>
<dbReference type="Pfam" id="PF13450">
    <property type="entry name" value="NAD_binding_8"/>
    <property type="match status" value="1"/>
</dbReference>
<evidence type="ECO:0000313" key="8">
    <source>
        <dbReference type="EMBL" id="CAL1538385.1"/>
    </source>
</evidence>
<dbReference type="Proteomes" id="UP001497497">
    <property type="component" value="Unassembled WGS sequence"/>
</dbReference>
<evidence type="ECO:0008006" key="10">
    <source>
        <dbReference type="Google" id="ProtNLM"/>
    </source>
</evidence>
<evidence type="ECO:0000256" key="5">
    <source>
        <dbReference type="ARBA" id="ARBA00022857"/>
    </source>
</evidence>
<evidence type="ECO:0000256" key="2">
    <source>
        <dbReference type="ARBA" id="ARBA00022630"/>
    </source>
</evidence>
<keyword evidence="3" id="KW-0732">Signal</keyword>
<keyword evidence="2" id="KW-0285">Flavoprotein</keyword>
<feature type="transmembrane region" description="Helical" evidence="7">
    <location>
        <begin position="20"/>
        <end position="40"/>
    </location>
</feature>
<dbReference type="InterPro" id="IPR052206">
    <property type="entry name" value="Retinol_saturase"/>
</dbReference>
<evidence type="ECO:0000256" key="6">
    <source>
        <dbReference type="ARBA" id="ARBA00023027"/>
    </source>
</evidence>
<dbReference type="AlphaFoldDB" id="A0AAV2HVZ5"/>
<evidence type="ECO:0000313" key="9">
    <source>
        <dbReference type="Proteomes" id="UP001497497"/>
    </source>
</evidence>
<evidence type="ECO:0000256" key="7">
    <source>
        <dbReference type="SAM" id="Phobius"/>
    </source>
</evidence>
<accession>A0AAV2HVZ5</accession>
<evidence type="ECO:0000256" key="3">
    <source>
        <dbReference type="ARBA" id="ARBA00022729"/>
    </source>
</evidence>
<evidence type="ECO:0000256" key="1">
    <source>
        <dbReference type="ARBA" id="ARBA00005855"/>
    </source>
</evidence>
<evidence type="ECO:0000256" key="4">
    <source>
        <dbReference type="ARBA" id="ARBA00022827"/>
    </source>
</evidence>
<dbReference type="Gene3D" id="3.50.50.60">
    <property type="entry name" value="FAD/NAD(P)-binding domain"/>
    <property type="match status" value="2"/>
</dbReference>
<dbReference type="SUPFAM" id="SSF51905">
    <property type="entry name" value="FAD/NAD(P)-binding domain"/>
    <property type="match status" value="1"/>
</dbReference>
<organism evidence="8 9">
    <name type="scientific">Lymnaea stagnalis</name>
    <name type="common">Great pond snail</name>
    <name type="synonym">Helix stagnalis</name>
    <dbReference type="NCBI Taxonomy" id="6523"/>
    <lineage>
        <taxon>Eukaryota</taxon>
        <taxon>Metazoa</taxon>
        <taxon>Spiralia</taxon>
        <taxon>Lophotrochozoa</taxon>
        <taxon>Mollusca</taxon>
        <taxon>Gastropoda</taxon>
        <taxon>Heterobranchia</taxon>
        <taxon>Euthyneura</taxon>
        <taxon>Panpulmonata</taxon>
        <taxon>Hygrophila</taxon>
        <taxon>Lymnaeoidea</taxon>
        <taxon>Lymnaeidae</taxon>
        <taxon>Lymnaea</taxon>
    </lineage>
</organism>
<keyword evidence="7" id="KW-0812">Transmembrane</keyword>
<comment type="caution">
    <text evidence="8">The sequence shown here is derived from an EMBL/GenBank/DDBJ whole genome shotgun (WGS) entry which is preliminary data.</text>
</comment>
<name>A0AAV2HVZ5_LYMST</name>
<dbReference type="InterPro" id="IPR036188">
    <property type="entry name" value="FAD/NAD-bd_sf"/>
</dbReference>
<keyword evidence="9" id="KW-1185">Reference proteome</keyword>
<comment type="similarity">
    <text evidence="1">Belongs to the carotenoid/retinoid oxidoreductase family. CrtISO subfamily.</text>
</comment>
<keyword evidence="4" id="KW-0274">FAD</keyword>
<dbReference type="PANTHER" id="PTHR46091">
    <property type="entry name" value="BLR7054 PROTEIN"/>
    <property type="match status" value="1"/>
</dbReference>
<sequence>MSIDIGIRSVIEFLVTHPYLLVGAFLTYVCLYFVSIYFFGNKIGKNPFARDYRISPEPFVHDAKTRDAVLKQRFKANLVPENLDVIIVGSGVGGLTAGVLLSRAGLKVLVLEQHDQAGGCCHTFVEKGFEFDTGIHYIGNMQDGKVDRVLLDQLTCGQLRWSAMDDAFDIVALGDPAKAKLFKMKSGEDRYVQNLIDMFPQEKEAIIKYMELIKDASNSFFGIVMLKVLPRILVRFLVVTGLYRIVFKCYRKRYTERTLQSVLDSLTKNKELQIVLSYICGDYGVFPKDAPFILHAILIKHYLNGAFYPKAGTSEVAFHMIQSIQKGGGKVLVQAPVTNILCNGKGRAVGVRVGKSEIEIRARYIISDAGVVNTFKSLLPEKVAKASCIYPLIEKVGPSCSFITTFIGVEGNSKELNLPAGNIWLYNTDDINKTMTEFLDIKAEDTEDLKIPFSFISFPSAKDPEWEAKFPGKTSVLAITLAKWEWFEEWKDEKLRHRGDRYEGIKDAIGRQMWQQCVNLFPQLDGKKVYMEVGTPVSNQYYLAAPKGEMYGLDQKVARFTADVASKLRPDTDIPGLYLTGQDTMTCGFVSALMMGLICASQVLNRNLYTDLMKIRKDTKKIDSRTKSDDSKKEE</sequence>
<keyword evidence="7" id="KW-1133">Transmembrane helix</keyword>
<keyword evidence="5" id="KW-0521">NADP</keyword>
<protein>
    <recommendedName>
        <fullName evidence="10">All-trans-retinol 13,14-reductase</fullName>
    </recommendedName>
</protein>
<dbReference type="EMBL" id="CAXITT010000296">
    <property type="protein sequence ID" value="CAL1538385.1"/>
    <property type="molecule type" value="Genomic_DNA"/>
</dbReference>
<proteinExistence type="inferred from homology"/>
<reference evidence="8 9" key="1">
    <citation type="submission" date="2024-04" db="EMBL/GenBank/DDBJ databases">
        <authorList>
            <consortium name="Genoscope - CEA"/>
            <person name="William W."/>
        </authorList>
    </citation>
    <scope>NUCLEOTIDE SEQUENCE [LARGE SCALE GENOMIC DNA]</scope>
</reference>
<keyword evidence="6" id="KW-0520">NAD</keyword>
<keyword evidence="7" id="KW-0472">Membrane</keyword>